<dbReference type="OMA" id="CHEMHWI"/>
<name>H3H5J9_PHYRM</name>
<evidence type="ECO:0000313" key="2">
    <source>
        <dbReference type="EnsemblProtists" id="Phyra85914"/>
    </source>
</evidence>
<feature type="compositionally biased region" description="Basic and acidic residues" evidence="1">
    <location>
        <begin position="220"/>
        <end position="244"/>
    </location>
</feature>
<reference evidence="2" key="2">
    <citation type="submission" date="2015-06" db="UniProtKB">
        <authorList>
            <consortium name="EnsemblProtists"/>
        </authorList>
    </citation>
    <scope>IDENTIFICATION</scope>
    <source>
        <strain evidence="2">Pr102</strain>
    </source>
</reference>
<evidence type="ECO:0000313" key="3">
    <source>
        <dbReference type="Proteomes" id="UP000005238"/>
    </source>
</evidence>
<dbReference type="eggNOG" id="ENOG502SS5N">
    <property type="taxonomic scope" value="Eukaryota"/>
</dbReference>
<dbReference type="Proteomes" id="UP000005238">
    <property type="component" value="Unassembled WGS sequence"/>
</dbReference>
<feature type="compositionally biased region" description="Polar residues" evidence="1">
    <location>
        <begin position="262"/>
        <end position="274"/>
    </location>
</feature>
<reference evidence="3" key="1">
    <citation type="journal article" date="2006" name="Science">
        <title>Phytophthora genome sequences uncover evolutionary origins and mechanisms of pathogenesis.</title>
        <authorList>
            <person name="Tyler B.M."/>
            <person name="Tripathy S."/>
            <person name="Zhang X."/>
            <person name="Dehal P."/>
            <person name="Jiang R.H."/>
            <person name="Aerts A."/>
            <person name="Arredondo F.D."/>
            <person name="Baxter L."/>
            <person name="Bensasson D."/>
            <person name="Beynon J.L."/>
            <person name="Chapman J."/>
            <person name="Damasceno C.M."/>
            <person name="Dorrance A.E."/>
            <person name="Dou D."/>
            <person name="Dickerman A.W."/>
            <person name="Dubchak I.L."/>
            <person name="Garbelotto M."/>
            <person name="Gijzen M."/>
            <person name="Gordon S.G."/>
            <person name="Govers F."/>
            <person name="Grunwald N.J."/>
            <person name="Huang W."/>
            <person name="Ivors K.L."/>
            <person name="Jones R.W."/>
            <person name="Kamoun S."/>
            <person name="Krampis K."/>
            <person name="Lamour K.H."/>
            <person name="Lee M.K."/>
            <person name="McDonald W.H."/>
            <person name="Medina M."/>
            <person name="Meijer H.J."/>
            <person name="Nordberg E.K."/>
            <person name="Maclean D.J."/>
            <person name="Ospina-Giraldo M.D."/>
            <person name="Morris P.F."/>
            <person name="Phuntumart V."/>
            <person name="Putnam N.H."/>
            <person name="Rash S."/>
            <person name="Rose J.K."/>
            <person name="Sakihama Y."/>
            <person name="Salamov A.A."/>
            <person name="Savidor A."/>
            <person name="Scheuring C.F."/>
            <person name="Smith B.M."/>
            <person name="Sobral B.W."/>
            <person name="Terry A."/>
            <person name="Torto-Alalibo T.A."/>
            <person name="Win J."/>
            <person name="Xu Z."/>
            <person name="Zhang H."/>
            <person name="Grigoriev I.V."/>
            <person name="Rokhsar D.S."/>
            <person name="Boore J.L."/>
        </authorList>
    </citation>
    <scope>NUCLEOTIDE SEQUENCE [LARGE SCALE GENOMIC DNA]</scope>
    <source>
        <strain evidence="3">Pr102</strain>
    </source>
</reference>
<evidence type="ECO:0000256" key="1">
    <source>
        <dbReference type="SAM" id="MobiDB-lite"/>
    </source>
</evidence>
<dbReference type="EMBL" id="DS566360">
    <property type="status" value="NOT_ANNOTATED_CDS"/>
    <property type="molecule type" value="Genomic_DNA"/>
</dbReference>
<organism evidence="2 3">
    <name type="scientific">Phytophthora ramorum</name>
    <name type="common">Sudden oak death agent</name>
    <dbReference type="NCBI Taxonomy" id="164328"/>
    <lineage>
        <taxon>Eukaryota</taxon>
        <taxon>Sar</taxon>
        <taxon>Stramenopiles</taxon>
        <taxon>Oomycota</taxon>
        <taxon>Peronosporomycetes</taxon>
        <taxon>Peronosporales</taxon>
        <taxon>Peronosporaceae</taxon>
        <taxon>Phytophthora</taxon>
    </lineage>
</organism>
<dbReference type="AlphaFoldDB" id="H3H5J9"/>
<sequence>MEQDDYGTRAGTVPLFAPPLPPKISSISHEFLAKWKIKRREYEAEMRARCRVSGENYDVVVTPIMESFDAELLDTFCELRLNQASVDVTEGMLIAEIEHIAGSVKNKTLPDIKTLFMSSLRLNMTESDVYARALDYFNECGKIVRANGLTECFTGNDGVREKCKRLVASLHPATLKAEVKQCVRFTHKPAATDPRLLFELIVEKATEHERQYHRLKTKRRNEPESNKDKVKVKSKPERFTDNMKKPWRTNPSRVPTPDNPRASMTTKTKPSSPANLPPSPCPKCHEMHWIRDCPKATDAEKDQLRKKLREANMAKRARLKRLGEYLPTPGRRVTLNGVLQLPYCPDSGSDYTVICRSHWNQLVEKDPSVKAEDLAIPVLNQAFGSTWVKADKKAKLHLLIHTAAGPVQPMGAVDVLIVDVDDDEFIVGNDLLNLLGIDVARQLEMLADRGDDETSGDSIELEADDLPTTASAYEPSDDDIFAAVERLIDRAVDNGFPLDKVEQLRTIAHAYDVWRLELRADPPANVPPLEVRLQDGARPTKFDGRVLFYRSRNLRTSWTYDKLRTIEDPTL</sequence>
<proteinExistence type="predicted"/>
<dbReference type="HOGENOM" id="CLU_000384_17_3_1"/>
<dbReference type="VEuPathDB" id="FungiDB:KRP23_5798"/>
<dbReference type="EnsemblProtists" id="Phyra85914">
    <property type="protein sequence ID" value="Phyra85914"/>
    <property type="gene ID" value="Phyra85914"/>
</dbReference>
<feature type="region of interest" description="Disordered" evidence="1">
    <location>
        <begin position="210"/>
        <end position="279"/>
    </location>
</feature>
<protein>
    <submittedName>
        <fullName evidence="2">Uncharacterized protein</fullName>
    </submittedName>
</protein>
<accession>H3H5J9</accession>
<keyword evidence="3" id="KW-1185">Reference proteome</keyword>
<dbReference type="InParanoid" id="H3H5J9"/>